<dbReference type="Pfam" id="PF14412">
    <property type="entry name" value="AHH"/>
    <property type="match status" value="1"/>
</dbReference>
<dbReference type="InterPro" id="IPR001826">
    <property type="entry name" value="RHS"/>
</dbReference>
<dbReference type="InterPro" id="IPR032871">
    <property type="entry name" value="AHH_dom_containing"/>
</dbReference>
<evidence type="ECO:0000256" key="1">
    <source>
        <dbReference type="ARBA" id="ARBA00022737"/>
    </source>
</evidence>
<evidence type="ECO:0000313" key="5">
    <source>
        <dbReference type="EMBL" id="MFC3552142.1"/>
    </source>
</evidence>
<dbReference type="Gene3D" id="2.180.10.10">
    <property type="entry name" value="RHS repeat-associated core"/>
    <property type="match status" value="3"/>
</dbReference>
<keyword evidence="6" id="KW-1185">Reference proteome</keyword>
<dbReference type="PANTHER" id="PTHR32305:SF15">
    <property type="entry name" value="PROTEIN RHSA-RELATED"/>
    <property type="match status" value="1"/>
</dbReference>
<dbReference type="RefSeq" id="WP_386759905.1">
    <property type="nucleotide sequence ID" value="NZ_JBHRXK010000008.1"/>
</dbReference>
<dbReference type="InterPro" id="IPR022385">
    <property type="entry name" value="Rhs_assc_core"/>
</dbReference>
<dbReference type="Pfam" id="PF05593">
    <property type="entry name" value="RHS_repeat"/>
    <property type="match status" value="3"/>
</dbReference>
<evidence type="ECO:0000259" key="4">
    <source>
        <dbReference type="Pfam" id="PF25023"/>
    </source>
</evidence>
<feature type="domain" description="RHS protein conserved region" evidence="3">
    <location>
        <begin position="815"/>
        <end position="851"/>
    </location>
</feature>
<accession>A0ABV7RTY8</accession>
<dbReference type="Pfam" id="PF03527">
    <property type="entry name" value="RHS"/>
    <property type="match status" value="1"/>
</dbReference>
<dbReference type="InterPro" id="IPR056823">
    <property type="entry name" value="TEN-like_YD-shell"/>
</dbReference>
<dbReference type="InterPro" id="IPR031325">
    <property type="entry name" value="RHS_repeat"/>
</dbReference>
<feature type="non-terminal residue" evidence="5">
    <location>
        <position position="1"/>
    </location>
</feature>
<gene>
    <name evidence="5" type="ORF">ACFOLC_14145</name>
</gene>
<evidence type="ECO:0000256" key="2">
    <source>
        <dbReference type="SAM" id="MobiDB-lite"/>
    </source>
</evidence>
<protein>
    <submittedName>
        <fullName evidence="5">RHS repeat-associated core domain-containing protein</fullName>
    </submittedName>
</protein>
<dbReference type="Proteomes" id="UP001595740">
    <property type="component" value="Unassembled WGS sequence"/>
</dbReference>
<evidence type="ECO:0000313" key="6">
    <source>
        <dbReference type="Proteomes" id="UP001595740"/>
    </source>
</evidence>
<sequence>EIDPLDGVTVFEYDEVGRTTAVIDPLGLRTQFDYDERGNLLELTRPDGSSMQSTYDDDDRPISVVDPLATQWKQQWDERGLLVAQSTPLGAASRYEYDVAGLLVAHTDPLGAVTRLYFDRHGQLLRLTDPLGFTSTFRHDALGRLLEQSDPTGQRTRYSYDAKGRLLNAVQPGGTTVRAEYDAEDQLLKYTDESGHVTRLEYVGIGQIARRIQPDGHAVRYQYDTEERLVAVVNQRGETYRLKRDPLGRIIEEVDYWGQPRHYRYDAASRLAGTTDPLGQTIAYATDKLGRITQKVLLPDPDRAGQAFKEAFKYDPSGQLVELRNPHCHVQRKFDAEGRLLEETQNGFRIASHYDAVGQRILRETSAGNRVACDFDLRGQLASSTINDEAPIAIERDALGRAVTERLSPQVQRQLRYDDRGLLTAQAVLKDEAPLFDTGYAYDRSGNLTERHDSRQGSDAYSYDPMGRILSHTDPRGKLTQFLNDPAGDRLRTRVHEARMQQAVGGEMFPGQWTREGSFEGLHYVFDRAGNLIRRGDERMYARPEDEASDLHLRWDANHRLIESTKNGQATHYGYDPLGRRVFKRNPTHTTWFFWDGDALLGEVTHANDATNAPSLQGEGNVIDFLAARQRKAVFEALHKEAREYVYYPGSFVPLALIDQQAANGDRPAAERAVAPVAKPLPSLPAPRREPQPDSLPLRGGGAGWGANAATSRDPSAHVTGFGGLGAVALGQPSATLTEQVSSSEPAPAVPGGVGGMTLGCVKGGPAAPIPPSTPATPVAPETKTASGIDEVAQTITGAASLQQPIEPAPRTSHVFHYHVDPNGCPTRITNPEGRIVWSASYAAWGAVTQQHASAITNPIRFQGQYFDAETGLHYNRYRYYDPIAAAYIHQDPIRLLAGANLYSFVRSPANWSDPLGLDSRKLDRNLGGRARDAHQAHHLIPEEVMKKPQYKRMFDRLKTMGFEPDGANNGIHLPDNEALARVKNLPGHWSSHPTYNSAVDAMVDNLNHAYRTGRLSDTQLALGIRDIQRQTRNAIESCQVQMNTSCRMT</sequence>
<dbReference type="NCBIfam" id="TIGR01643">
    <property type="entry name" value="YD_repeat_2x"/>
    <property type="match status" value="12"/>
</dbReference>
<dbReference type="PANTHER" id="PTHR32305">
    <property type="match status" value="1"/>
</dbReference>
<name>A0ABV7RTY8_9GAMM</name>
<reference evidence="6" key="1">
    <citation type="journal article" date="2019" name="Int. J. Syst. Evol. Microbiol.">
        <title>The Global Catalogue of Microorganisms (GCM) 10K type strain sequencing project: providing services to taxonomists for standard genome sequencing and annotation.</title>
        <authorList>
            <consortium name="The Broad Institute Genomics Platform"/>
            <consortium name="The Broad Institute Genome Sequencing Center for Infectious Disease"/>
            <person name="Wu L."/>
            <person name="Ma J."/>
        </authorList>
    </citation>
    <scope>NUCLEOTIDE SEQUENCE [LARGE SCALE GENOMIC DNA]</scope>
    <source>
        <strain evidence="6">KCTC 42875</strain>
    </source>
</reference>
<feature type="domain" description="Teneurin-like YD-shell" evidence="4">
    <location>
        <begin position="73"/>
        <end position="255"/>
    </location>
</feature>
<comment type="caution">
    <text evidence="5">The sequence shown here is derived from an EMBL/GenBank/DDBJ whole genome shotgun (WGS) entry which is preliminary data.</text>
</comment>
<proteinExistence type="predicted"/>
<organism evidence="5 6">
    <name type="scientific">Lysobacter cavernae</name>
    <dbReference type="NCBI Taxonomy" id="1685901"/>
    <lineage>
        <taxon>Bacteria</taxon>
        <taxon>Pseudomonadati</taxon>
        <taxon>Pseudomonadota</taxon>
        <taxon>Gammaproteobacteria</taxon>
        <taxon>Lysobacterales</taxon>
        <taxon>Lysobacteraceae</taxon>
        <taxon>Lysobacter</taxon>
    </lineage>
</organism>
<dbReference type="InterPro" id="IPR050708">
    <property type="entry name" value="T6SS_VgrG/RHS"/>
</dbReference>
<evidence type="ECO:0000259" key="3">
    <source>
        <dbReference type="Pfam" id="PF03527"/>
    </source>
</evidence>
<dbReference type="Pfam" id="PF25023">
    <property type="entry name" value="TEN_YD-shell"/>
    <property type="match status" value="1"/>
</dbReference>
<feature type="region of interest" description="Disordered" evidence="2">
    <location>
        <begin position="668"/>
        <end position="718"/>
    </location>
</feature>
<dbReference type="InterPro" id="IPR006530">
    <property type="entry name" value="YD"/>
</dbReference>
<keyword evidence="1" id="KW-0677">Repeat</keyword>
<dbReference type="EMBL" id="JBHRXK010000008">
    <property type="protein sequence ID" value="MFC3552142.1"/>
    <property type="molecule type" value="Genomic_DNA"/>
</dbReference>
<dbReference type="NCBIfam" id="TIGR03696">
    <property type="entry name" value="Rhs_assc_core"/>
    <property type="match status" value="1"/>
</dbReference>